<dbReference type="PANTHER" id="PTHR14289:SF16">
    <property type="entry name" value="POLYMERASE DELTA-INTERACTING PROTEIN 2"/>
    <property type="match status" value="1"/>
</dbReference>
<dbReference type="OrthoDB" id="9795226at2"/>
<dbReference type="RefSeq" id="WP_138750232.1">
    <property type="nucleotide sequence ID" value="NZ_VCLB01000013.1"/>
</dbReference>
<feature type="domain" description="ApaG" evidence="1">
    <location>
        <begin position="3"/>
        <end position="127"/>
    </location>
</feature>
<dbReference type="Pfam" id="PF04379">
    <property type="entry name" value="DUF525"/>
    <property type="match status" value="1"/>
</dbReference>
<evidence type="ECO:0000313" key="2">
    <source>
        <dbReference type="EMBL" id="TNB46051.1"/>
    </source>
</evidence>
<protein>
    <submittedName>
        <fullName evidence="2">Co2+/Mg2+ efflux protein ApaG</fullName>
    </submittedName>
</protein>
<evidence type="ECO:0000313" key="3">
    <source>
        <dbReference type="Proteomes" id="UP000307874"/>
    </source>
</evidence>
<dbReference type="PROSITE" id="PS51087">
    <property type="entry name" value="APAG"/>
    <property type="match status" value="1"/>
</dbReference>
<dbReference type="SUPFAM" id="SSF110069">
    <property type="entry name" value="ApaG-like"/>
    <property type="match status" value="1"/>
</dbReference>
<dbReference type="AlphaFoldDB" id="A0A5C4JLJ1"/>
<accession>A0A5C4JLJ1</accession>
<sequence length="130" mass="14342">MQSVTTDEIEVRVETRFLDEHSAPAENQFVWAYDIEIVNHGAVDVQIVARHWTITNADGVVEIVNGPGVAGKQPVLASGERFSYQSAAPLDTSSGIMVGHYVVRTGDNRLLQVNIPPFSLDSPYEDRSHH</sequence>
<organism evidence="2 3">
    <name type="scientific">Martelella lutilitoris</name>
    <dbReference type="NCBI Taxonomy" id="2583532"/>
    <lineage>
        <taxon>Bacteria</taxon>
        <taxon>Pseudomonadati</taxon>
        <taxon>Pseudomonadota</taxon>
        <taxon>Alphaproteobacteria</taxon>
        <taxon>Hyphomicrobiales</taxon>
        <taxon>Aurantimonadaceae</taxon>
        <taxon>Martelella</taxon>
    </lineage>
</organism>
<proteinExistence type="predicted"/>
<dbReference type="InterPro" id="IPR007474">
    <property type="entry name" value="ApaG_domain"/>
</dbReference>
<dbReference type="Proteomes" id="UP000307874">
    <property type="component" value="Unassembled WGS sequence"/>
</dbReference>
<name>A0A5C4JLJ1_9HYPH</name>
<dbReference type="InterPro" id="IPR036767">
    <property type="entry name" value="ApaG_sf"/>
</dbReference>
<dbReference type="NCBIfam" id="NF003967">
    <property type="entry name" value="PRK05461.1"/>
    <property type="match status" value="1"/>
</dbReference>
<comment type="caution">
    <text evidence="2">The sequence shown here is derived from an EMBL/GenBank/DDBJ whole genome shotgun (WGS) entry which is preliminary data.</text>
</comment>
<evidence type="ECO:0000259" key="1">
    <source>
        <dbReference type="PROSITE" id="PS51087"/>
    </source>
</evidence>
<dbReference type="GO" id="GO:0070987">
    <property type="term" value="P:error-free translesion synthesis"/>
    <property type="evidence" value="ECO:0007669"/>
    <property type="project" value="TreeGrafter"/>
</dbReference>
<dbReference type="Gene3D" id="2.60.40.1470">
    <property type="entry name" value="ApaG domain"/>
    <property type="match status" value="1"/>
</dbReference>
<gene>
    <name evidence="2" type="primary">apaG</name>
    <name evidence="2" type="ORF">FF124_19885</name>
</gene>
<reference evidence="2 3" key="1">
    <citation type="submission" date="2019-06" db="EMBL/GenBank/DDBJ databases">
        <title>Martelella lutilitoris sp. nov., isolated from a tidal mudflat.</title>
        <authorList>
            <person name="Kim Y.-J."/>
        </authorList>
    </citation>
    <scope>NUCLEOTIDE SEQUENCE [LARGE SCALE GENOMIC DNA]</scope>
    <source>
        <strain evidence="2 3">GH2-6</strain>
    </source>
</reference>
<keyword evidence="3" id="KW-1185">Reference proteome</keyword>
<dbReference type="EMBL" id="VCLB01000013">
    <property type="protein sequence ID" value="TNB46051.1"/>
    <property type="molecule type" value="Genomic_DNA"/>
</dbReference>
<dbReference type="PANTHER" id="PTHR14289">
    <property type="entry name" value="F-BOX ONLY PROTEIN 3"/>
    <property type="match status" value="1"/>
</dbReference>